<dbReference type="AlphaFoldDB" id="A0A0S3T0W3"/>
<evidence type="ECO:0000313" key="2">
    <source>
        <dbReference type="EMBL" id="BAT98699.1"/>
    </source>
</evidence>
<reference evidence="2 3" key="1">
    <citation type="journal article" date="2015" name="Sci. Rep.">
        <title>The power of single molecule real-time sequencing technology in the de novo assembly of a eukaryotic genome.</title>
        <authorList>
            <person name="Sakai H."/>
            <person name="Naito K."/>
            <person name="Ogiso-Tanaka E."/>
            <person name="Takahashi Y."/>
            <person name="Iseki K."/>
            <person name="Muto C."/>
            <person name="Satou K."/>
            <person name="Teruya K."/>
            <person name="Shiroma A."/>
            <person name="Shimoji M."/>
            <person name="Hirano T."/>
            <person name="Itoh T."/>
            <person name="Kaga A."/>
            <person name="Tomooka N."/>
        </authorList>
    </citation>
    <scope>NUCLEOTIDE SEQUENCE [LARGE SCALE GENOMIC DNA]</scope>
    <source>
        <strain evidence="3">cv. Shumari</strain>
    </source>
</reference>
<organism evidence="2 3">
    <name type="scientific">Vigna angularis var. angularis</name>
    <dbReference type="NCBI Taxonomy" id="157739"/>
    <lineage>
        <taxon>Eukaryota</taxon>
        <taxon>Viridiplantae</taxon>
        <taxon>Streptophyta</taxon>
        <taxon>Embryophyta</taxon>
        <taxon>Tracheophyta</taxon>
        <taxon>Spermatophyta</taxon>
        <taxon>Magnoliopsida</taxon>
        <taxon>eudicotyledons</taxon>
        <taxon>Gunneridae</taxon>
        <taxon>Pentapetalae</taxon>
        <taxon>rosids</taxon>
        <taxon>fabids</taxon>
        <taxon>Fabales</taxon>
        <taxon>Fabaceae</taxon>
        <taxon>Papilionoideae</taxon>
        <taxon>50 kb inversion clade</taxon>
        <taxon>NPAAA clade</taxon>
        <taxon>indigoferoid/millettioid clade</taxon>
        <taxon>Phaseoleae</taxon>
        <taxon>Vigna</taxon>
    </lineage>
</organism>
<name>A0A0S3T0W3_PHAAN</name>
<evidence type="ECO:0000256" key="1">
    <source>
        <dbReference type="SAM" id="MobiDB-lite"/>
    </source>
</evidence>
<sequence length="74" mass="8238">MFKSLFIEHALSTLGKVYSLHLTPNKNISLNSNSASSTNPFCTYPDSNEDQETTSGSKLSSTSLRAYLKRQHLE</sequence>
<protein>
    <submittedName>
        <fullName evidence="2">Uncharacterized protein</fullName>
    </submittedName>
</protein>
<accession>A0A0S3T0W3</accession>
<gene>
    <name evidence="2" type="primary">Vigan.10G001900</name>
    <name evidence="2" type="ORF">VIGAN_10001900</name>
</gene>
<evidence type="ECO:0000313" key="3">
    <source>
        <dbReference type="Proteomes" id="UP000291084"/>
    </source>
</evidence>
<feature type="compositionally biased region" description="Polar residues" evidence="1">
    <location>
        <begin position="29"/>
        <end position="41"/>
    </location>
</feature>
<feature type="region of interest" description="Disordered" evidence="1">
    <location>
        <begin position="29"/>
        <end position="61"/>
    </location>
</feature>
<proteinExistence type="predicted"/>
<dbReference type="Proteomes" id="UP000291084">
    <property type="component" value="Chromosome 10"/>
</dbReference>
<dbReference type="EMBL" id="AP015043">
    <property type="protein sequence ID" value="BAT98699.1"/>
    <property type="molecule type" value="Genomic_DNA"/>
</dbReference>
<keyword evidence="3" id="KW-1185">Reference proteome</keyword>